<gene>
    <name evidence="8" type="ORF">H4F98_05240</name>
</gene>
<dbReference type="PRINTS" id="PR00792">
    <property type="entry name" value="PEPSIN"/>
</dbReference>
<dbReference type="Proteomes" id="UP000523196">
    <property type="component" value="Unassembled WGS sequence"/>
</dbReference>
<comment type="similarity">
    <text evidence="1">Belongs to the peptidase A1 family.</text>
</comment>
<dbReference type="InterPro" id="IPR034164">
    <property type="entry name" value="Pepsin-like_dom"/>
</dbReference>
<keyword evidence="3" id="KW-0732">Signal</keyword>
<dbReference type="GO" id="GO:0004190">
    <property type="term" value="F:aspartic-type endopeptidase activity"/>
    <property type="evidence" value="ECO:0007669"/>
    <property type="project" value="UniProtKB-KW"/>
</dbReference>
<dbReference type="GO" id="GO:0006508">
    <property type="term" value="P:proteolysis"/>
    <property type="evidence" value="ECO:0007669"/>
    <property type="project" value="UniProtKB-KW"/>
</dbReference>
<accession>A0A7W3TL53</accession>
<evidence type="ECO:0000259" key="7">
    <source>
        <dbReference type="PROSITE" id="PS51767"/>
    </source>
</evidence>
<keyword evidence="6" id="KW-0865">Zymogen</keyword>
<dbReference type="AlphaFoldDB" id="A0A7W3TL53"/>
<evidence type="ECO:0000313" key="8">
    <source>
        <dbReference type="EMBL" id="MBB1059974.1"/>
    </source>
</evidence>
<sequence length="427" mass="44940">MDAQPPAAEDLHLPISLAWAKGAYTVSIDFGSQAREARLILDTGSSTLVVLPHAYAPDDDAALDATSWAQQLHYGRGHWTGPVVRTRVAFGDAPRACGLEDAQVALATTGAEDFHDADGIFGLAYGGLDTGHDMARLLAARGVDPALTWPWPFGGTQDADADALAGLIVQQPPVALAPLFSQLAARGRVRDRFGLLVHRALVHVGEAGADDAALDADPLNRGVLVLGGGEACGELHDGAFQDIRIVHDLYYNAGLVAVQVGDGPRIPVPPLDAVYADRAASNAILDTGSSFVVLEQGVHDAVMADLGRLDPRLPALAQRFRAQFGKDGQGVPNAEVEALDWPVLTFHLEADDGGEVALACGPEAYWPRNAMSAGQAFFLLMPQLPGWPNQSILGLPLMAGRFCVFDRDADGGRGRVRVASARPPAGA</sequence>
<dbReference type="InterPro" id="IPR001461">
    <property type="entry name" value="Aspartic_peptidase_A1"/>
</dbReference>
<evidence type="ECO:0000256" key="2">
    <source>
        <dbReference type="ARBA" id="ARBA00022670"/>
    </source>
</evidence>
<proteinExistence type="inferred from homology"/>
<keyword evidence="4" id="KW-0064">Aspartyl protease</keyword>
<evidence type="ECO:0000313" key="9">
    <source>
        <dbReference type="Proteomes" id="UP000523196"/>
    </source>
</evidence>
<evidence type="ECO:0000256" key="5">
    <source>
        <dbReference type="ARBA" id="ARBA00022801"/>
    </source>
</evidence>
<dbReference type="Pfam" id="PF00026">
    <property type="entry name" value="Asp"/>
    <property type="match status" value="1"/>
</dbReference>
<name>A0A7W3TL53_9GAMM</name>
<evidence type="ECO:0000256" key="4">
    <source>
        <dbReference type="ARBA" id="ARBA00022750"/>
    </source>
</evidence>
<evidence type="ECO:0000256" key="1">
    <source>
        <dbReference type="ARBA" id="ARBA00007447"/>
    </source>
</evidence>
<dbReference type="Gene3D" id="2.40.70.10">
    <property type="entry name" value="Acid Proteases"/>
    <property type="match status" value="2"/>
</dbReference>
<dbReference type="InterPro" id="IPR021109">
    <property type="entry name" value="Peptidase_aspartic_dom_sf"/>
</dbReference>
<dbReference type="CDD" id="cd05471">
    <property type="entry name" value="pepsin_like"/>
    <property type="match status" value="1"/>
</dbReference>
<keyword evidence="5" id="KW-0378">Hydrolase</keyword>
<dbReference type="EMBL" id="JACHTF010000004">
    <property type="protein sequence ID" value="MBB1059974.1"/>
    <property type="molecule type" value="Genomic_DNA"/>
</dbReference>
<feature type="domain" description="Peptidase A1" evidence="7">
    <location>
        <begin position="24"/>
        <end position="419"/>
    </location>
</feature>
<dbReference type="PANTHER" id="PTHR47965:SF12">
    <property type="entry name" value="ASPARTIC PROTEINASE 3-RELATED"/>
    <property type="match status" value="1"/>
</dbReference>
<comment type="caution">
    <text evidence="8">The sequence shown here is derived from an EMBL/GenBank/DDBJ whole genome shotgun (WGS) entry which is preliminary data.</text>
</comment>
<keyword evidence="2" id="KW-0645">Protease</keyword>
<dbReference type="PROSITE" id="PS51767">
    <property type="entry name" value="PEPTIDASE_A1"/>
    <property type="match status" value="1"/>
</dbReference>
<protein>
    <submittedName>
        <fullName evidence="8">A1 family peptidase</fullName>
    </submittedName>
</protein>
<dbReference type="SUPFAM" id="SSF50630">
    <property type="entry name" value="Acid proteases"/>
    <property type="match status" value="1"/>
</dbReference>
<evidence type="ECO:0000256" key="6">
    <source>
        <dbReference type="ARBA" id="ARBA00023145"/>
    </source>
</evidence>
<evidence type="ECO:0000256" key="3">
    <source>
        <dbReference type="ARBA" id="ARBA00022729"/>
    </source>
</evidence>
<dbReference type="PANTHER" id="PTHR47965">
    <property type="entry name" value="ASPARTYL PROTEASE-RELATED"/>
    <property type="match status" value="1"/>
</dbReference>
<keyword evidence="9" id="KW-1185">Reference proteome</keyword>
<reference evidence="8 9" key="1">
    <citation type="submission" date="2020-08" db="EMBL/GenBank/DDBJ databases">
        <authorList>
            <person name="Xu S."/>
            <person name="Li A."/>
        </authorList>
    </citation>
    <scope>NUCLEOTIDE SEQUENCE [LARGE SCALE GENOMIC DNA]</scope>
    <source>
        <strain evidence="8 9">119BY6-57</strain>
    </source>
</reference>
<dbReference type="InterPro" id="IPR033121">
    <property type="entry name" value="PEPTIDASE_A1"/>
</dbReference>
<organism evidence="8 9">
    <name type="scientific">Marilutibacter spongiae</name>
    <dbReference type="NCBI Taxonomy" id="2025720"/>
    <lineage>
        <taxon>Bacteria</taxon>
        <taxon>Pseudomonadati</taxon>
        <taxon>Pseudomonadota</taxon>
        <taxon>Gammaproteobacteria</taxon>
        <taxon>Lysobacterales</taxon>
        <taxon>Lysobacteraceae</taxon>
        <taxon>Marilutibacter</taxon>
    </lineage>
</organism>